<dbReference type="InterPro" id="IPR009229">
    <property type="entry name" value="AgrD"/>
</dbReference>
<evidence type="ECO:0000313" key="2">
    <source>
        <dbReference type="EMBL" id="GIO57950.1"/>
    </source>
</evidence>
<name>A0ABQ4LNQ5_9BACL</name>
<proteinExistence type="predicted"/>
<dbReference type="RefSeq" id="WP_212985970.1">
    <property type="nucleotide sequence ID" value="NZ_BORU01000005.1"/>
</dbReference>
<gene>
    <name evidence="2" type="ORF">J21TS7_62680</name>
</gene>
<keyword evidence="3" id="KW-1185">Reference proteome</keyword>
<dbReference type="Proteomes" id="UP000676601">
    <property type="component" value="Unassembled WGS sequence"/>
</dbReference>
<reference evidence="2 3" key="1">
    <citation type="submission" date="2021-03" db="EMBL/GenBank/DDBJ databases">
        <title>Antimicrobial resistance genes in bacteria isolated from Japanese honey, and their potential for conferring macrolide and lincosamide resistance in the American foulbrood pathogen Paenibacillus larvae.</title>
        <authorList>
            <person name="Okamoto M."/>
            <person name="Kumagai M."/>
            <person name="Kanamori H."/>
            <person name="Takamatsu D."/>
        </authorList>
    </citation>
    <scope>NUCLEOTIDE SEQUENCE [LARGE SCALE GENOMIC DNA]</scope>
    <source>
        <strain evidence="2 3">J21TS7</strain>
    </source>
</reference>
<evidence type="ECO:0000256" key="1">
    <source>
        <dbReference type="SAM" id="Phobius"/>
    </source>
</evidence>
<dbReference type="EMBL" id="BORU01000005">
    <property type="protein sequence ID" value="GIO57950.1"/>
    <property type="molecule type" value="Genomic_DNA"/>
</dbReference>
<protein>
    <recommendedName>
        <fullName evidence="4">Cyclic lactone autoinducer peptide</fullName>
    </recommendedName>
</protein>
<evidence type="ECO:0008006" key="4">
    <source>
        <dbReference type="Google" id="ProtNLM"/>
    </source>
</evidence>
<keyword evidence="1" id="KW-1133">Transmembrane helix</keyword>
<keyword evidence="1" id="KW-0472">Membrane</keyword>
<accession>A0ABQ4LNQ5</accession>
<organism evidence="2 3">
    <name type="scientific">Paenibacillus cineris</name>
    <dbReference type="NCBI Taxonomy" id="237530"/>
    <lineage>
        <taxon>Bacteria</taxon>
        <taxon>Bacillati</taxon>
        <taxon>Bacillota</taxon>
        <taxon>Bacilli</taxon>
        <taxon>Bacillales</taxon>
        <taxon>Paenibacillaceae</taxon>
        <taxon>Paenibacillus</taxon>
    </lineage>
</organism>
<dbReference type="NCBIfam" id="TIGR04223">
    <property type="entry name" value="quorum_AgrD"/>
    <property type="match status" value="1"/>
</dbReference>
<sequence>MSLIKKAQHKSIYAIASGLTLIAVFFVNVASLVYIYQGETPEELLK</sequence>
<evidence type="ECO:0000313" key="3">
    <source>
        <dbReference type="Proteomes" id="UP000676601"/>
    </source>
</evidence>
<feature type="transmembrane region" description="Helical" evidence="1">
    <location>
        <begin position="12"/>
        <end position="36"/>
    </location>
</feature>
<keyword evidence="1" id="KW-0812">Transmembrane</keyword>
<comment type="caution">
    <text evidence="2">The sequence shown here is derived from an EMBL/GenBank/DDBJ whole genome shotgun (WGS) entry which is preliminary data.</text>
</comment>